<accession>M1DDF3</accession>
<dbReference type="Gramene" id="PGSC0003DMT400087243">
    <property type="protein sequence ID" value="PGSC0003DMT400087243"/>
    <property type="gene ID" value="PGSC0003DMG400036814"/>
</dbReference>
<organism evidence="1 2">
    <name type="scientific">Solanum tuberosum</name>
    <name type="common">Potato</name>
    <dbReference type="NCBI Taxonomy" id="4113"/>
    <lineage>
        <taxon>Eukaryota</taxon>
        <taxon>Viridiplantae</taxon>
        <taxon>Streptophyta</taxon>
        <taxon>Embryophyta</taxon>
        <taxon>Tracheophyta</taxon>
        <taxon>Spermatophyta</taxon>
        <taxon>Magnoliopsida</taxon>
        <taxon>eudicotyledons</taxon>
        <taxon>Gunneridae</taxon>
        <taxon>Pentapetalae</taxon>
        <taxon>asterids</taxon>
        <taxon>lamiids</taxon>
        <taxon>Solanales</taxon>
        <taxon>Solanaceae</taxon>
        <taxon>Solanoideae</taxon>
        <taxon>Solaneae</taxon>
        <taxon>Solanum</taxon>
    </lineage>
</organism>
<reference evidence="2" key="1">
    <citation type="journal article" date="2011" name="Nature">
        <title>Genome sequence and analysis of the tuber crop potato.</title>
        <authorList>
            <consortium name="The Potato Genome Sequencing Consortium"/>
        </authorList>
    </citation>
    <scope>NUCLEOTIDE SEQUENCE [LARGE SCALE GENOMIC DNA]</scope>
    <source>
        <strain evidence="2">cv. DM1-3 516 R44</strain>
    </source>
</reference>
<evidence type="ECO:0000313" key="2">
    <source>
        <dbReference type="Proteomes" id="UP000011115"/>
    </source>
</evidence>
<dbReference type="EnsemblPlants" id="PGSC0003DMT400087243">
    <property type="protein sequence ID" value="PGSC0003DMT400087243"/>
    <property type="gene ID" value="PGSC0003DMG400036814"/>
</dbReference>
<sequence>MSLNSSNASQLGQSDDIGNLNYVNEANVNDIHLGGVGAIQLPPVVGNVVFHMTSTMLQLLQMKGLFGGLSLDSIIKSVDEQLVCSGIMQQPFEIASVLLNGMTKINQAWCTREDQVSPLTLG</sequence>
<dbReference type="InParanoid" id="M1DDF3"/>
<protein>
    <submittedName>
        <fullName evidence="1">Uncharacterized protein</fullName>
    </submittedName>
</protein>
<keyword evidence="2" id="KW-1185">Reference proteome</keyword>
<reference evidence="1" key="2">
    <citation type="submission" date="2015-06" db="UniProtKB">
        <authorList>
            <consortium name="EnsemblPlants"/>
        </authorList>
    </citation>
    <scope>IDENTIFICATION</scope>
    <source>
        <strain evidence="1">DM1-3 516 R44</strain>
    </source>
</reference>
<dbReference type="AlphaFoldDB" id="M1DDF3"/>
<dbReference type="PaxDb" id="4113-PGSC0003DMT400087243"/>
<evidence type="ECO:0000313" key="1">
    <source>
        <dbReference type="EnsemblPlants" id="PGSC0003DMT400087243"/>
    </source>
</evidence>
<proteinExistence type="predicted"/>
<dbReference type="HOGENOM" id="CLU_033598_3_1_1"/>
<name>M1DDF3_SOLTU</name>
<dbReference type="Proteomes" id="UP000011115">
    <property type="component" value="Unassembled WGS sequence"/>
</dbReference>